<feature type="compositionally biased region" description="Acidic residues" evidence="1">
    <location>
        <begin position="123"/>
        <end position="132"/>
    </location>
</feature>
<protein>
    <submittedName>
        <fullName evidence="2">Uncharacterized protein</fullName>
    </submittedName>
</protein>
<feature type="region of interest" description="Disordered" evidence="1">
    <location>
        <begin position="173"/>
        <end position="253"/>
    </location>
</feature>
<comment type="caution">
    <text evidence="2">The sequence shown here is derived from an EMBL/GenBank/DDBJ whole genome shotgun (WGS) entry which is preliminary data.</text>
</comment>
<proteinExistence type="predicted"/>
<evidence type="ECO:0000313" key="3">
    <source>
        <dbReference type="Proteomes" id="UP000319257"/>
    </source>
</evidence>
<evidence type="ECO:0000313" key="2">
    <source>
        <dbReference type="EMBL" id="TPX15465.1"/>
    </source>
</evidence>
<gene>
    <name evidence="2" type="ORF">E0L32_004445</name>
</gene>
<dbReference type="RefSeq" id="XP_030997176.1">
    <property type="nucleotide sequence ID" value="XM_031138856.1"/>
</dbReference>
<feature type="region of interest" description="Disordered" evidence="1">
    <location>
        <begin position="93"/>
        <end position="134"/>
    </location>
</feature>
<dbReference type="EMBL" id="SKBQ01000021">
    <property type="protein sequence ID" value="TPX15465.1"/>
    <property type="molecule type" value="Genomic_DNA"/>
</dbReference>
<keyword evidence="3" id="KW-1185">Reference proteome</keyword>
<name>A0A507AXF1_9PEZI</name>
<dbReference type="InParanoid" id="A0A507AXF1"/>
<dbReference type="InterPro" id="IPR022190">
    <property type="entry name" value="DUF3716"/>
</dbReference>
<accession>A0A507AXF1</accession>
<evidence type="ECO:0000256" key="1">
    <source>
        <dbReference type="SAM" id="MobiDB-lite"/>
    </source>
</evidence>
<dbReference type="AlphaFoldDB" id="A0A507AXF1"/>
<organism evidence="2 3">
    <name type="scientific">Thyridium curvatum</name>
    <dbReference type="NCBI Taxonomy" id="1093900"/>
    <lineage>
        <taxon>Eukaryota</taxon>
        <taxon>Fungi</taxon>
        <taxon>Dikarya</taxon>
        <taxon>Ascomycota</taxon>
        <taxon>Pezizomycotina</taxon>
        <taxon>Sordariomycetes</taxon>
        <taxon>Sordariomycetidae</taxon>
        <taxon>Thyridiales</taxon>
        <taxon>Thyridiaceae</taxon>
        <taxon>Thyridium</taxon>
    </lineage>
</organism>
<dbReference type="Proteomes" id="UP000319257">
    <property type="component" value="Unassembled WGS sequence"/>
</dbReference>
<feature type="compositionally biased region" description="Basic and acidic residues" evidence="1">
    <location>
        <begin position="182"/>
        <end position="194"/>
    </location>
</feature>
<feature type="compositionally biased region" description="Polar residues" evidence="1">
    <location>
        <begin position="221"/>
        <end position="253"/>
    </location>
</feature>
<reference evidence="2 3" key="1">
    <citation type="submission" date="2019-06" db="EMBL/GenBank/DDBJ databases">
        <title>Draft genome sequence of the filamentous fungus Phialemoniopsis curvata isolated from diesel fuel.</title>
        <authorList>
            <person name="Varaljay V.A."/>
            <person name="Lyon W.J."/>
            <person name="Crouch A.L."/>
            <person name="Drake C.E."/>
            <person name="Hollomon J.M."/>
            <person name="Nadeau L.J."/>
            <person name="Nunn H.S."/>
            <person name="Stevenson B.S."/>
            <person name="Bojanowski C.L."/>
            <person name="Crookes-Goodson W.J."/>
        </authorList>
    </citation>
    <scope>NUCLEOTIDE SEQUENCE [LARGE SCALE GENOMIC DNA]</scope>
    <source>
        <strain evidence="2 3">D216</strain>
    </source>
</reference>
<sequence length="253" mass="27631">MLTTFSQVRDRVDHRRGLVWRLTCDRHVEAVLIALCMAKSVIPCDGCAQGFGPFEICDADPNVAEGACCNCHYYGSTCSLSRRSIRRNPNLDHACQEKDKSSKRPMHQRSKSSEIAQHSCWGDSEEDDEEYEGPPQKLRILDSASSQTQLEPVANHAREEVITINSSPIASNVSLPQQAHLASREKQRGEDQGGRRHPQGMSHQVAARELEDQRSGLQGLPASQNPGECSGSQASSTVGFGSGPANSYSQGRG</sequence>
<dbReference type="Pfam" id="PF12511">
    <property type="entry name" value="DUF3716"/>
    <property type="match status" value="1"/>
</dbReference>
<dbReference type="GeneID" id="41971892"/>